<dbReference type="GO" id="GO:0004674">
    <property type="term" value="F:protein serine/threonine kinase activity"/>
    <property type="evidence" value="ECO:0007669"/>
    <property type="project" value="TreeGrafter"/>
</dbReference>
<dbReference type="SMART" id="SM00220">
    <property type="entry name" value="S_TKc"/>
    <property type="match status" value="1"/>
</dbReference>
<organism evidence="3">
    <name type="scientific">Oikopleura dioica</name>
    <name type="common">Tunicate</name>
    <dbReference type="NCBI Taxonomy" id="34765"/>
    <lineage>
        <taxon>Eukaryota</taxon>
        <taxon>Metazoa</taxon>
        <taxon>Chordata</taxon>
        <taxon>Tunicata</taxon>
        <taxon>Appendicularia</taxon>
        <taxon>Copelata</taxon>
        <taxon>Oikopleuridae</taxon>
        <taxon>Oikopleura</taxon>
    </lineage>
</organism>
<evidence type="ECO:0000313" key="3">
    <source>
        <dbReference type="EMBL" id="CBY10931.1"/>
    </source>
</evidence>
<evidence type="ECO:0000259" key="2">
    <source>
        <dbReference type="PROSITE" id="PS50011"/>
    </source>
</evidence>
<dbReference type="PANTHER" id="PTHR44167">
    <property type="entry name" value="OVARIAN-SPECIFIC SERINE/THREONINE-PROTEIN KINASE LOK-RELATED"/>
    <property type="match status" value="1"/>
</dbReference>
<evidence type="ECO:0000313" key="4">
    <source>
        <dbReference type="Proteomes" id="UP000001307"/>
    </source>
</evidence>
<proteinExistence type="predicted"/>
<dbReference type="GO" id="GO:0044773">
    <property type="term" value="P:mitotic DNA damage checkpoint signaling"/>
    <property type="evidence" value="ECO:0007669"/>
    <property type="project" value="TreeGrafter"/>
</dbReference>
<dbReference type="Proteomes" id="UP000001307">
    <property type="component" value="Unassembled WGS sequence"/>
</dbReference>
<sequence>MLEFSILAILATCIAGMIQIVSSKRETLPVWERENGKKKIEKWLKGFLAKLKRTSTRTEKCRLILAVERMQFENDNYAPLWQYIRFGEENGDIFGKFKQSLQKIKITNFQKQLLKSNAALKNKLIGHSEIKEERGEWQIPAELKIKVISEGGEALVFSENFGICEFAVRLQIFDPFLFTNDFGLDLLTWKINFEKDYEKAVNKDESEKQNQMPKHKNIINNFVNIELFHKQDLKKEDCIGWITIMEKAEEDLRTVLKEEKIGIQKRKKIAEGIFDGFVYLKKIGIGHFDRKLENILLVDGIPKIIDFGLINEETGRSGYREMGYARKGSKFRHQTALSAATPGFADQAQFTLGDGYEVQNIFYFLFCDWKSSWNLLYKPIDEKEKKEIDKIVQDCNATSIHKIKEGNISLIREITSIISIPSSSSHFCLDDPNLTKSVQVSSLKQNVTKCVNQDLENVTKNVLDQKSSNLCVPISVTTLLRFAMKNDLGFEEDYVYSAEKILSTLILIVYPRSMAGLNLNPNQKETEFQLNEIELLLERLCKKTYLMETGWQIIRKLDRDEKDQPKKSTCEFEKVLSEQQFYFHSPFDRHWRVPSSR</sequence>
<dbReference type="SUPFAM" id="SSF56112">
    <property type="entry name" value="Protein kinase-like (PK-like)"/>
    <property type="match status" value="1"/>
</dbReference>
<dbReference type="GO" id="GO:0005737">
    <property type="term" value="C:cytoplasm"/>
    <property type="evidence" value="ECO:0007669"/>
    <property type="project" value="TreeGrafter"/>
</dbReference>
<dbReference type="PANTHER" id="PTHR44167:SF18">
    <property type="entry name" value="PROTEIN KINASE DOMAIN-CONTAINING PROTEIN"/>
    <property type="match status" value="1"/>
</dbReference>
<feature type="signal peptide" evidence="1">
    <location>
        <begin position="1"/>
        <end position="23"/>
    </location>
</feature>
<reference evidence="3" key="1">
    <citation type="journal article" date="2010" name="Science">
        <title>Plasticity of animal genome architecture unmasked by rapid evolution of a pelagic tunicate.</title>
        <authorList>
            <person name="Denoeud F."/>
            <person name="Henriet S."/>
            <person name="Mungpakdee S."/>
            <person name="Aury J.M."/>
            <person name="Da Silva C."/>
            <person name="Brinkmann H."/>
            <person name="Mikhaleva J."/>
            <person name="Olsen L.C."/>
            <person name="Jubin C."/>
            <person name="Canestro C."/>
            <person name="Bouquet J.M."/>
            <person name="Danks G."/>
            <person name="Poulain J."/>
            <person name="Campsteijn C."/>
            <person name="Adamski M."/>
            <person name="Cross I."/>
            <person name="Yadetie F."/>
            <person name="Muffato M."/>
            <person name="Louis A."/>
            <person name="Butcher S."/>
            <person name="Tsagkogeorga G."/>
            <person name="Konrad A."/>
            <person name="Singh S."/>
            <person name="Jensen M.F."/>
            <person name="Cong E.H."/>
            <person name="Eikeseth-Otteraa H."/>
            <person name="Noel B."/>
            <person name="Anthouard V."/>
            <person name="Porcel B.M."/>
            <person name="Kachouri-Lafond R."/>
            <person name="Nishino A."/>
            <person name="Ugolini M."/>
            <person name="Chourrout P."/>
            <person name="Nishida H."/>
            <person name="Aasland R."/>
            <person name="Huzurbazar S."/>
            <person name="Westhof E."/>
            <person name="Delsuc F."/>
            <person name="Lehrach H."/>
            <person name="Reinhardt R."/>
            <person name="Weissenbach J."/>
            <person name="Roy S.W."/>
            <person name="Artiguenave F."/>
            <person name="Postlethwait J.H."/>
            <person name="Manak J.R."/>
            <person name="Thompson E.M."/>
            <person name="Jaillon O."/>
            <person name="Du Pasquier L."/>
            <person name="Boudinot P."/>
            <person name="Liberles D.A."/>
            <person name="Volff J.N."/>
            <person name="Philippe H."/>
            <person name="Lenhard B."/>
            <person name="Roest Crollius H."/>
            <person name="Wincker P."/>
            <person name="Chourrout D."/>
        </authorList>
    </citation>
    <scope>NUCLEOTIDE SEQUENCE [LARGE SCALE GENOMIC DNA]</scope>
</reference>
<dbReference type="InParanoid" id="E4XLL6"/>
<dbReference type="OrthoDB" id="20524at2759"/>
<keyword evidence="1" id="KW-0732">Signal</keyword>
<keyword evidence="4" id="KW-1185">Reference proteome</keyword>
<dbReference type="Pfam" id="PF00069">
    <property type="entry name" value="Pkinase"/>
    <property type="match status" value="1"/>
</dbReference>
<dbReference type="InterPro" id="IPR011009">
    <property type="entry name" value="Kinase-like_dom_sf"/>
</dbReference>
<dbReference type="Gene3D" id="1.10.510.10">
    <property type="entry name" value="Transferase(Phosphotransferase) domain 1"/>
    <property type="match status" value="1"/>
</dbReference>
<protein>
    <recommendedName>
        <fullName evidence="2">Protein kinase domain-containing protein</fullName>
    </recommendedName>
</protein>
<dbReference type="GO" id="GO:0005524">
    <property type="term" value="F:ATP binding"/>
    <property type="evidence" value="ECO:0007669"/>
    <property type="project" value="InterPro"/>
</dbReference>
<feature type="chain" id="PRO_5003193033" description="Protein kinase domain-containing protein" evidence="1">
    <location>
        <begin position="24"/>
        <end position="597"/>
    </location>
</feature>
<feature type="domain" description="Protein kinase" evidence="2">
    <location>
        <begin position="142"/>
        <end position="507"/>
    </location>
</feature>
<dbReference type="AlphaFoldDB" id="E4XLL6"/>
<name>E4XLL6_OIKDI</name>
<dbReference type="GO" id="GO:0005634">
    <property type="term" value="C:nucleus"/>
    <property type="evidence" value="ECO:0007669"/>
    <property type="project" value="TreeGrafter"/>
</dbReference>
<accession>E4XLL6</accession>
<dbReference type="PROSITE" id="PS50011">
    <property type="entry name" value="PROTEIN_KINASE_DOM"/>
    <property type="match status" value="1"/>
</dbReference>
<evidence type="ECO:0000256" key="1">
    <source>
        <dbReference type="SAM" id="SignalP"/>
    </source>
</evidence>
<dbReference type="InterPro" id="IPR000719">
    <property type="entry name" value="Prot_kinase_dom"/>
</dbReference>
<gene>
    <name evidence="3" type="ORF">GSOID_T00014607001</name>
</gene>
<dbReference type="EMBL" id="FN653071">
    <property type="protein sequence ID" value="CBY10931.1"/>
    <property type="molecule type" value="Genomic_DNA"/>
</dbReference>